<dbReference type="GO" id="GO:0005737">
    <property type="term" value="C:cytoplasm"/>
    <property type="evidence" value="ECO:0007669"/>
    <property type="project" value="TreeGrafter"/>
</dbReference>
<evidence type="ECO:0000256" key="3">
    <source>
        <dbReference type="ARBA" id="ARBA00022912"/>
    </source>
</evidence>
<dbReference type="GO" id="GO:0001784">
    <property type="term" value="F:phosphotyrosine residue binding"/>
    <property type="evidence" value="ECO:0007669"/>
    <property type="project" value="TreeGrafter"/>
</dbReference>
<dbReference type="AlphaFoldDB" id="A0A820QJA7"/>
<name>A0A820QJA7_9BILA</name>
<keyword evidence="2" id="KW-0378">Hydrolase</keyword>
<proteinExistence type="predicted"/>
<dbReference type="Pfam" id="PF00017">
    <property type="entry name" value="SH2"/>
    <property type="match status" value="1"/>
</dbReference>
<evidence type="ECO:0000313" key="7">
    <source>
        <dbReference type="Proteomes" id="UP000663866"/>
    </source>
</evidence>
<reference evidence="6" key="1">
    <citation type="submission" date="2021-02" db="EMBL/GenBank/DDBJ databases">
        <authorList>
            <person name="Nowell W R."/>
        </authorList>
    </citation>
    <scope>NUCLEOTIDE SEQUENCE</scope>
</reference>
<evidence type="ECO:0000256" key="1">
    <source>
        <dbReference type="ARBA" id="ARBA00013064"/>
    </source>
</evidence>
<dbReference type="GO" id="GO:0000278">
    <property type="term" value="P:mitotic cell cycle"/>
    <property type="evidence" value="ECO:0007669"/>
    <property type="project" value="TreeGrafter"/>
</dbReference>
<keyword evidence="3" id="KW-0904">Protein phosphatase</keyword>
<dbReference type="InterPro" id="IPR000980">
    <property type="entry name" value="SH2"/>
</dbReference>
<feature type="non-terminal residue" evidence="6">
    <location>
        <position position="76"/>
    </location>
</feature>
<dbReference type="GO" id="GO:0035556">
    <property type="term" value="P:intracellular signal transduction"/>
    <property type="evidence" value="ECO:0007669"/>
    <property type="project" value="TreeGrafter"/>
</dbReference>
<evidence type="ECO:0000313" key="6">
    <source>
        <dbReference type="EMBL" id="CAF4420717.1"/>
    </source>
</evidence>
<dbReference type="PANTHER" id="PTHR46257:SF3">
    <property type="entry name" value="TYROSINE-PROTEIN PHOSPHATASE CORKSCREW"/>
    <property type="match status" value="1"/>
</dbReference>
<evidence type="ECO:0000256" key="4">
    <source>
        <dbReference type="PROSITE-ProRule" id="PRU00191"/>
    </source>
</evidence>
<dbReference type="PANTHER" id="PTHR46257">
    <property type="entry name" value="TYROSINE-PROTEIN PHOSPHATASE CORKSCREW"/>
    <property type="match status" value="1"/>
</dbReference>
<dbReference type="InterPro" id="IPR052123">
    <property type="entry name" value="Non-rcpt_Tyr_Phosphatase"/>
</dbReference>
<evidence type="ECO:0000259" key="5">
    <source>
        <dbReference type="PROSITE" id="PS50001"/>
    </source>
</evidence>
<dbReference type="GO" id="GO:0030154">
    <property type="term" value="P:cell differentiation"/>
    <property type="evidence" value="ECO:0007669"/>
    <property type="project" value="TreeGrafter"/>
</dbReference>
<dbReference type="PRINTS" id="PR00401">
    <property type="entry name" value="SH2DOMAIN"/>
</dbReference>
<comment type="caution">
    <text evidence="6">The sequence shown here is derived from an EMBL/GenBank/DDBJ whole genome shotgun (WGS) entry which is preliminary data.</text>
</comment>
<dbReference type="SMART" id="SM00252">
    <property type="entry name" value="SH2"/>
    <property type="match status" value="1"/>
</dbReference>
<dbReference type="EMBL" id="CAJOBG010042653">
    <property type="protein sequence ID" value="CAF4420717.1"/>
    <property type="molecule type" value="Genomic_DNA"/>
</dbReference>
<dbReference type="PROSITE" id="PS50001">
    <property type="entry name" value="SH2"/>
    <property type="match status" value="1"/>
</dbReference>
<dbReference type="GO" id="GO:0004726">
    <property type="term" value="F:non-membrane spanning protein tyrosine phosphatase activity"/>
    <property type="evidence" value="ECO:0007669"/>
    <property type="project" value="TreeGrafter"/>
</dbReference>
<keyword evidence="7" id="KW-1185">Reference proteome</keyword>
<protein>
    <recommendedName>
        <fullName evidence="1">protein-tyrosine-phosphatase</fullName>
        <ecNumber evidence="1">3.1.3.48</ecNumber>
    </recommendedName>
</protein>
<dbReference type="Proteomes" id="UP000663866">
    <property type="component" value="Unassembled WGS sequence"/>
</dbReference>
<accession>A0A820QJA7</accession>
<organism evidence="6 7">
    <name type="scientific">Rotaria magnacalcarata</name>
    <dbReference type="NCBI Taxonomy" id="392030"/>
    <lineage>
        <taxon>Eukaryota</taxon>
        <taxon>Metazoa</taxon>
        <taxon>Spiralia</taxon>
        <taxon>Gnathifera</taxon>
        <taxon>Rotifera</taxon>
        <taxon>Eurotatoria</taxon>
        <taxon>Bdelloidea</taxon>
        <taxon>Philodinida</taxon>
        <taxon>Philodinidae</taxon>
        <taxon>Rotaria</taxon>
    </lineage>
</organism>
<dbReference type="InterPro" id="IPR036860">
    <property type="entry name" value="SH2_dom_sf"/>
</dbReference>
<dbReference type="Gene3D" id="3.30.505.10">
    <property type="entry name" value="SH2 domain"/>
    <property type="match status" value="1"/>
</dbReference>
<evidence type="ECO:0000256" key="2">
    <source>
        <dbReference type="ARBA" id="ARBA00022801"/>
    </source>
</evidence>
<keyword evidence="4" id="KW-0727">SH2 domain</keyword>
<dbReference type="SUPFAM" id="SSF55550">
    <property type="entry name" value="SH2 domain"/>
    <property type="match status" value="1"/>
</dbReference>
<sequence length="76" mass="8655">MAGRLTRGFFHRDLSGIEAEKLLQEKSIPSSFLVRPSTTKSDAYVLSVRRANGEITHIRIQRTNDGFDLGERQECF</sequence>
<gene>
    <name evidence="6" type="ORF">OVN521_LOCUS36077</name>
</gene>
<dbReference type="EC" id="3.1.3.48" evidence="1"/>
<feature type="domain" description="SH2" evidence="5">
    <location>
        <begin position="9"/>
        <end position="76"/>
    </location>
</feature>